<proteinExistence type="predicted"/>
<feature type="transmembrane region" description="Helical" evidence="1">
    <location>
        <begin position="31"/>
        <end position="54"/>
    </location>
</feature>
<dbReference type="RefSeq" id="WP_113023957.1">
    <property type="nucleotide sequence ID" value="NZ_JAIZDC010000014.1"/>
</dbReference>
<keyword evidence="3" id="KW-1185">Reference proteome</keyword>
<comment type="caution">
    <text evidence="2">The sequence shown here is derived from an EMBL/GenBank/DDBJ whole genome shotgun (WGS) entry which is preliminary data.</text>
</comment>
<dbReference type="EMBL" id="RFAR01000103">
    <property type="protein sequence ID" value="RMC91941.1"/>
    <property type="molecule type" value="Genomic_DNA"/>
</dbReference>
<keyword evidence="1" id="KW-0472">Membrane</keyword>
<protein>
    <submittedName>
        <fullName evidence="2">Uncharacterized protein</fullName>
    </submittedName>
</protein>
<evidence type="ECO:0000256" key="1">
    <source>
        <dbReference type="SAM" id="Phobius"/>
    </source>
</evidence>
<evidence type="ECO:0000313" key="2">
    <source>
        <dbReference type="EMBL" id="RMC91941.1"/>
    </source>
</evidence>
<keyword evidence="1" id="KW-0812">Transmembrane</keyword>
<name>A0A454JDT8_9NEIS</name>
<keyword evidence="1" id="KW-1133">Transmembrane helix</keyword>
<dbReference type="AlphaFoldDB" id="A0A454JDT8"/>
<gene>
    <name evidence="2" type="ORF">EAY64_18420</name>
</gene>
<dbReference type="Proteomes" id="UP000274139">
    <property type="component" value="Unassembled WGS sequence"/>
</dbReference>
<reference evidence="2 3" key="1">
    <citation type="submission" date="2018-10" db="EMBL/GenBank/DDBJ databases">
        <title>Draft genome sequence of Aquitalea MWU14-2217 isolated from a wild cranberry bog in Provincetown, Massachusetts.</title>
        <authorList>
            <person name="Ebadzadsahrai G."/>
            <person name="Soby S."/>
        </authorList>
    </citation>
    <scope>NUCLEOTIDE SEQUENCE [LARGE SCALE GENOMIC DNA]</scope>
    <source>
        <strain evidence="2 3">MWU14-2217</strain>
    </source>
</reference>
<accession>A0A454JDT8</accession>
<evidence type="ECO:0000313" key="3">
    <source>
        <dbReference type="Proteomes" id="UP000274139"/>
    </source>
</evidence>
<organism evidence="2 3">
    <name type="scientific">Aquitalea palustris</name>
    <dbReference type="NCBI Taxonomy" id="2480983"/>
    <lineage>
        <taxon>Bacteria</taxon>
        <taxon>Pseudomonadati</taxon>
        <taxon>Pseudomonadota</taxon>
        <taxon>Betaproteobacteria</taxon>
        <taxon>Neisseriales</taxon>
        <taxon>Chromobacteriaceae</taxon>
        <taxon>Aquitalea</taxon>
    </lineage>
</organism>
<sequence>MTFKLLCTLFIASLLAGTLKAGPLAEQSSLSLLAILLLMTALNAVVYVLIRLLFLKLAPRSE</sequence>